<evidence type="ECO:0000256" key="1">
    <source>
        <dbReference type="SAM" id="Phobius"/>
    </source>
</evidence>
<dbReference type="EMBL" id="JAGGLV010000011">
    <property type="protein sequence ID" value="MBP2113358.1"/>
    <property type="molecule type" value="Genomic_DNA"/>
</dbReference>
<protein>
    <submittedName>
        <fullName evidence="3">Diguanylate cyclase (GGDEF)-like protein</fullName>
    </submittedName>
</protein>
<dbReference type="PANTHER" id="PTHR46663">
    <property type="entry name" value="DIGUANYLATE CYCLASE DGCT-RELATED"/>
    <property type="match status" value="1"/>
</dbReference>
<feature type="transmembrane region" description="Helical" evidence="1">
    <location>
        <begin position="211"/>
        <end position="229"/>
    </location>
</feature>
<feature type="transmembrane region" description="Helical" evidence="1">
    <location>
        <begin position="35"/>
        <end position="52"/>
    </location>
</feature>
<dbReference type="InterPro" id="IPR043128">
    <property type="entry name" value="Rev_trsase/Diguanyl_cyclase"/>
</dbReference>
<dbReference type="Gene3D" id="3.30.70.270">
    <property type="match status" value="1"/>
</dbReference>
<keyword evidence="1" id="KW-1133">Transmembrane helix</keyword>
<dbReference type="Proteomes" id="UP000773462">
    <property type="component" value="Unassembled WGS sequence"/>
</dbReference>
<feature type="transmembrane region" description="Helical" evidence="1">
    <location>
        <begin position="6"/>
        <end position="23"/>
    </location>
</feature>
<dbReference type="InterPro" id="IPR000160">
    <property type="entry name" value="GGDEF_dom"/>
</dbReference>
<feature type="transmembrane region" description="Helical" evidence="1">
    <location>
        <begin position="144"/>
        <end position="164"/>
    </location>
</feature>
<feature type="domain" description="GGDEF" evidence="2">
    <location>
        <begin position="383"/>
        <end position="515"/>
    </location>
</feature>
<dbReference type="PROSITE" id="PS50887">
    <property type="entry name" value="GGDEF"/>
    <property type="match status" value="1"/>
</dbReference>
<dbReference type="CDD" id="cd01949">
    <property type="entry name" value="GGDEF"/>
    <property type="match status" value="1"/>
</dbReference>
<accession>A0ABS4NTH0</accession>
<comment type="caution">
    <text evidence="3">The sequence shown here is derived from an EMBL/GenBank/DDBJ whole genome shotgun (WGS) entry which is preliminary data.</text>
</comment>
<name>A0ABS4NTH0_9BACL</name>
<dbReference type="Pfam" id="PF00990">
    <property type="entry name" value="GGDEF"/>
    <property type="match status" value="1"/>
</dbReference>
<evidence type="ECO:0000313" key="3">
    <source>
        <dbReference type="EMBL" id="MBP2113358.1"/>
    </source>
</evidence>
<feature type="transmembrane region" description="Helical" evidence="1">
    <location>
        <begin position="72"/>
        <end position="93"/>
    </location>
</feature>
<dbReference type="SMART" id="SM00267">
    <property type="entry name" value="GGDEF"/>
    <property type="match status" value="1"/>
</dbReference>
<evidence type="ECO:0000259" key="2">
    <source>
        <dbReference type="PROSITE" id="PS50887"/>
    </source>
</evidence>
<keyword evidence="1" id="KW-0472">Membrane</keyword>
<dbReference type="PANTHER" id="PTHR46663:SF2">
    <property type="entry name" value="GGDEF DOMAIN-CONTAINING PROTEIN"/>
    <property type="match status" value="1"/>
</dbReference>
<dbReference type="RefSeq" id="WP_209875337.1">
    <property type="nucleotide sequence ID" value="NZ_JAGGLV010000011.1"/>
</dbReference>
<dbReference type="InterPro" id="IPR052163">
    <property type="entry name" value="DGC-Regulatory_Protein"/>
</dbReference>
<gene>
    <name evidence="3" type="ORF">J2Z70_003518</name>
</gene>
<keyword evidence="1" id="KW-0812">Transmembrane</keyword>
<feature type="transmembrane region" description="Helical" evidence="1">
    <location>
        <begin position="185"/>
        <end position="205"/>
    </location>
</feature>
<dbReference type="Gene3D" id="3.30.450.20">
    <property type="entry name" value="PAS domain"/>
    <property type="match status" value="1"/>
</dbReference>
<dbReference type="InterPro" id="IPR029787">
    <property type="entry name" value="Nucleotide_cyclase"/>
</dbReference>
<dbReference type="NCBIfam" id="TIGR00254">
    <property type="entry name" value="GGDEF"/>
    <property type="match status" value="1"/>
</dbReference>
<sequence>MSPTHVWIPVVFYWLPMLFFFYMGMDVLLRNPRRIEHRLVSATILCYFLMFLEEYFRYMLPIEYSPLLAAVWFANVGILIPGLGFHLIARLIGLHKRMPRPWYPYLFHILTLAIPAGLIGQRSYTSVQLFTVSGVWKWPVANAAYYGTLTASLVLSFVPIVMLRSARKWSAADPDYQEHGGIFKLLEYGSWVTFLWVAVFGYFRFNEMLPPYTYIYGGLIWCFVLRLSMQRYEFLNHAGQRYKKMFQINSQAALLVSLSGSIKEANPSAGKMFGRLTLGKANLTDLGGAEIVAKLKAQDDIGELEMVLHNGDSPVEVMINGDYVTVDHEPHAVLLIRDIRLRNQHVRQIAFMAYHDPLTGLPNRRQFYDKLEQSLAEAERSGGEVAILLLDLDRFKQVNDRWGHEAGDQMLCKVAGMIHQLVQPDGLAARFGGDEFVLFCPVSGDGLTAAELEHRLLAAAAQATLDYEGEELKIDMSIGISLYPQDGTAPDALLRQADKRMYAIKRGEAEGNHEI</sequence>
<keyword evidence="4" id="KW-1185">Reference proteome</keyword>
<proteinExistence type="predicted"/>
<evidence type="ECO:0000313" key="4">
    <source>
        <dbReference type="Proteomes" id="UP000773462"/>
    </source>
</evidence>
<reference evidence="3 4" key="1">
    <citation type="submission" date="2021-03" db="EMBL/GenBank/DDBJ databases">
        <title>Genomic Encyclopedia of Type Strains, Phase IV (KMG-IV): sequencing the most valuable type-strain genomes for metagenomic binning, comparative biology and taxonomic classification.</title>
        <authorList>
            <person name="Goeker M."/>
        </authorList>
    </citation>
    <scope>NUCLEOTIDE SEQUENCE [LARGE SCALE GENOMIC DNA]</scope>
    <source>
        <strain evidence="3 4">DSM 101953</strain>
    </source>
</reference>
<organism evidence="3 4">
    <name type="scientific">Paenibacillus silagei</name>
    <dbReference type="NCBI Taxonomy" id="1670801"/>
    <lineage>
        <taxon>Bacteria</taxon>
        <taxon>Bacillati</taxon>
        <taxon>Bacillota</taxon>
        <taxon>Bacilli</taxon>
        <taxon>Bacillales</taxon>
        <taxon>Paenibacillaceae</taxon>
        <taxon>Paenibacillus</taxon>
    </lineage>
</organism>
<feature type="transmembrane region" description="Helical" evidence="1">
    <location>
        <begin position="105"/>
        <end position="124"/>
    </location>
</feature>
<dbReference type="SUPFAM" id="SSF55073">
    <property type="entry name" value="Nucleotide cyclase"/>
    <property type="match status" value="1"/>
</dbReference>